<dbReference type="Gene3D" id="1.25.40.20">
    <property type="entry name" value="Ankyrin repeat-containing domain"/>
    <property type="match status" value="1"/>
</dbReference>
<dbReference type="PANTHER" id="PTHR46680">
    <property type="entry name" value="NF-KAPPA-B INHIBITOR ALPHA"/>
    <property type="match status" value="1"/>
</dbReference>
<protein>
    <submittedName>
        <fullName evidence="5">Uncharacterized protein</fullName>
    </submittedName>
</protein>
<organism evidence="5 6">
    <name type="scientific">Molorchus minor</name>
    <dbReference type="NCBI Taxonomy" id="1323400"/>
    <lineage>
        <taxon>Eukaryota</taxon>
        <taxon>Metazoa</taxon>
        <taxon>Ecdysozoa</taxon>
        <taxon>Arthropoda</taxon>
        <taxon>Hexapoda</taxon>
        <taxon>Insecta</taxon>
        <taxon>Pterygota</taxon>
        <taxon>Neoptera</taxon>
        <taxon>Endopterygota</taxon>
        <taxon>Coleoptera</taxon>
        <taxon>Polyphaga</taxon>
        <taxon>Cucujiformia</taxon>
        <taxon>Chrysomeloidea</taxon>
        <taxon>Cerambycidae</taxon>
        <taxon>Lamiinae</taxon>
        <taxon>Monochamini</taxon>
        <taxon>Molorchus</taxon>
    </lineage>
</organism>
<evidence type="ECO:0000256" key="2">
    <source>
        <dbReference type="ARBA" id="ARBA00023043"/>
    </source>
</evidence>
<dbReference type="SUPFAM" id="SSF48403">
    <property type="entry name" value="Ankyrin repeat"/>
    <property type="match status" value="1"/>
</dbReference>
<evidence type="ECO:0000313" key="5">
    <source>
        <dbReference type="EMBL" id="KAJ8985213.1"/>
    </source>
</evidence>
<dbReference type="EMBL" id="JAPWTJ010000018">
    <property type="protein sequence ID" value="KAJ8985213.1"/>
    <property type="molecule type" value="Genomic_DNA"/>
</dbReference>
<comment type="caution">
    <text evidence="5">The sequence shown here is derived from an EMBL/GenBank/DDBJ whole genome shotgun (WGS) entry which is preliminary data.</text>
</comment>
<reference evidence="5" key="1">
    <citation type="journal article" date="2023" name="Insect Mol. Biol.">
        <title>Genome sequencing provides insights into the evolution of gene families encoding plant cell wall-degrading enzymes in longhorned beetles.</title>
        <authorList>
            <person name="Shin N.R."/>
            <person name="Okamura Y."/>
            <person name="Kirsch R."/>
            <person name="Pauchet Y."/>
        </authorList>
    </citation>
    <scope>NUCLEOTIDE SEQUENCE</scope>
    <source>
        <strain evidence="5">MMC_N1</strain>
    </source>
</reference>
<name>A0ABQ9K458_9CUCU</name>
<keyword evidence="6" id="KW-1185">Reference proteome</keyword>
<dbReference type="Pfam" id="PF12796">
    <property type="entry name" value="Ank_2"/>
    <property type="match status" value="1"/>
</dbReference>
<proteinExistence type="predicted"/>
<feature type="repeat" description="ANK" evidence="3">
    <location>
        <begin position="317"/>
        <end position="349"/>
    </location>
</feature>
<dbReference type="Proteomes" id="UP001162164">
    <property type="component" value="Unassembled WGS sequence"/>
</dbReference>
<feature type="repeat" description="ANK" evidence="3">
    <location>
        <begin position="283"/>
        <end position="315"/>
    </location>
</feature>
<feature type="repeat" description="ANK" evidence="3">
    <location>
        <begin position="246"/>
        <end position="282"/>
    </location>
</feature>
<sequence length="491" mass="55209">MPSIKPVVIKSEPESPNTDTKVVNTPDKNVNLSQKQVLIRKVTLPSTYSTKKHVTVNTVTAEIKSLQGNESKVSLNSVGKTETPNNMGVIDLTSLSPREGKVNVEKIDQGVQTDTKEFETQCVQTEPSEDNLLGFDYGFLDLLTNSSVPDFSNMPDLGPTPTLAPKEQQGKEAEMFFNDLKFVFQPDEKGNMPIHVGVLSNNLNMVKRNCIVLKALQRSVDLPNNRDQVIRTATETGRLPGRNRFEGSNILHLAVEYEQKDSLATILGYALQRGTNLDQLNEEGLTPLMVCCCNKLHQCAELLLDNGADINCRDGKSGRTALFHAAENQDLEMVLLLLSYGADTKVKNFFGTSPHDAMYEIEISDDIRYAILGKSVKRKVVEESWQRAKAAKKKRKIIQEPRPLKTYARLKKIDDHKFSTNVTTSMELCGLELISRTDLAHKFSRKAAPRIESFHRTYANNVGFYFRFKICETFYKENTYISIIYKEGLSE</sequence>
<dbReference type="PANTHER" id="PTHR46680:SF3">
    <property type="entry name" value="NF-KAPPA-B INHIBITOR CACTUS"/>
    <property type="match status" value="1"/>
</dbReference>
<dbReference type="PROSITE" id="PS50297">
    <property type="entry name" value="ANK_REP_REGION"/>
    <property type="match status" value="2"/>
</dbReference>
<feature type="region of interest" description="Disordered" evidence="4">
    <location>
        <begin position="1"/>
        <end position="21"/>
    </location>
</feature>
<dbReference type="PROSITE" id="PS50088">
    <property type="entry name" value="ANK_REPEAT"/>
    <property type="match status" value="3"/>
</dbReference>
<accession>A0ABQ9K458</accession>
<evidence type="ECO:0000313" key="6">
    <source>
        <dbReference type="Proteomes" id="UP001162164"/>
    </source>
</evidence>
<dbReference type="InterPro" id="IPR002110">
    <property type="entry name" value="Ankyrin_rpt"/>
</dbReference>
<evidence type="ECO:0000256" key="3">
    <source>
        <dbReference type="PROSITE-ProRule" id="PRU00023"/>
    </source>
</evidence>
<keyword evidence="1" id="KW-0677">Repeat</keyword>
<dbReference type="SMART" id="SM00248">
    <property type="entry name" value="ANK"/>
    <property type="match status" value="3"/>
</dbReference>
<dbReference type="InterPro" id="IPR036770">
    <property type="entry name" value="Ankyrin_rpt-contain_sf"/>
</dbReference>
<dbReference type="InterPro" id="IPR051070">
    <property type="entry name" value="NF-kappa-B_inhibitor"/>
</dbReference>
<evidence type="ECO:0000256" key="1">
    <source>
        <dbReference type="ARBA" id="ARBA00022737"/>
    </source>
</evidence>
<keyword evidence="2 3" id="KW-0040">ANK repeat</keyword>
<evidence type="ECO:0000256" key="4">
    <source>
        <dbReference type="SAM" id="MobiDB-lite"/>
    </source>
</evidence>
<gene>
    <name evidence="5" type="ORF">NQ317_018242</name>
</gene>